<evidence type="ECO:0008006" key="4">
    <source>
        <dbReference type="Google" id="ProtNLM"/>
    </source>
</evidence>
<dbReference type="Proteomes" id="UP001385951">
    <property type="component" value="Unassembled WGS sequence"/>
</dbReference>
<feature type="compositionally biased region" description="Low complexity" evidence="1">
    <location>
        <begin position="426"/>
        <end position="446"/>
    </location>
</feature>
<reference evidence="2 3" key="1">
    <citation type="submission" date="2022-09" db="EMBL/GenBank/DDBJ databases">
        <authorList>
            <person name="Palmer J.M."/>
        </authorList>
    </citation>
    <scope>NUCLEOTIDE SEQUENCE [LARGE SCALE GENOMIC DNA]</scope>
    <source>
        <strain evidence="2 3">DSM 7382</strain>
    </source>
</reference>
<proteinExistence type="predicted"/>
<evidence type="ECO:0000256" key="1">
    <source>
        <dbReference type="SAM" id="MobiDB-lite"/>
    </source>
</evidence>
<evidence type="ECO:0000313" key="3">
    <source>
        <dbReference type="Proteomes" id="UP001385951"/>
    </source>
</evidence>
<feature type="region of interest" description="Disordered" evidence="1">
    <location>
        <begin position="479"/>
        <end position="498"/>
    </location>
</feature>
<protein>
    <recommendedName>
        <fullName evidence="4">F-box domain-containing protein</fullName>
    </recommendedName>
</protein>
<organism evidence="2 3">
    <name type="scientific">Cerrena zonata</name>
    <dbReference type="NCBI Taxonomy" id="2478898"/>
    <lineage>
        <taxon>Eukaryota</taxon>
        <taxon>Fungi</taxon>
        <taxon>Dikarya</taxon>
        <taxon>Basidiomycota</taxon>
        <taxon>Agaricomycotina</taxon>
        <taxon>Agaricomycetes</taxon>
        <taxon>Polyporales</taxon>
        <taxon>Cerrenaceae</taxon>
        <taxon>Cerrena</taxon>
    </lineage>
</organism>
<feature type="compositionally biased region" description="Acidic residues" evidence="1">
    <location>
        <begin position="447"/>
        <end position="474"/>
    </location>
</feature>
<keyword evidence="3" id="KW-1185">Reference proteome</keyword>
<feature type="region of interest" description="Disordered" evidence="1">
    <location>
        <begin position="426"/>
        <end position="474"/>
    </location>
</feature>
<dbReference type="SUPFAM" id="SSF52047">
    <property type="entry name" value="RNI-like"/>
    <property type="match status" value="1"/>
</dbReference>
<evidence type="ECO:0000313" key="2">
    <source>
        <dbReference type="EMBL" id="KAK7696286.1"/>
    </source>
</evidence>
<dbReference type="Gene3D" id="3.80.10.10">
    <property type="entry name" value="Ribonuclease Inhibitor"/>
    <property type="match status" value="1"/>
</dbReference>
<accession>A0AAW0H0K0</accession>
<gene>
    <name evidence="2" type="ORF">QCA50_000940</name>
</gene>
<sequence>MSRPLPNELSSYIIDYLSQQEDARLVNKDLRSVAQTTRLFREIALSHACRSIQMSNKNLNKLVRRQGGDSIDSVLAIKTRCLYAHEDAEMSKGMQYFPKLEELNLSASLIAPVKLEDFSIHACLRTLVIGWYVDERFPNVTQFPNLSTLAIELDATVEHDDTAQFTPPLQLATYSNLTSLYINENSCRFRDQWHHTGWFSQLCEGITLPNLRNFTLRYSFGPFNEIFSFIQRHPSILEVNVSHAFHDGWIPVLLLLKLIEGTGIWKRPPDGSEPFDDSSSVDDSDPYLVCAFGFTRIPDTSAAPNRRFLATSLALDNANIEDYGPPDDIYERNLVDLLSLGKRPVFSKLEYLWLSVAECVEQKEPFPTMMASIAYALKSWPSLRSLHLAMCIHSDKTCHWDTDSDAFDYLTPVGYTLDMLRSALTETSTSDSETSSTSDSETSSTSNEDEEQPLDEDEDEDEEQPLDEDEEQLLDKDEEQPLDEDEEHPIDKEHPLDPASIDETLIRIYAEISQTLNIPLEKIKLNGEDSSDDGDSSNDKDSSDDKTSDILRRFWHARHRDKMAAHVRKIGVNCNTLEEFVWYTRTGSGWNSSLENKWIWRFGEPDGQGGRRVEDEFKWLAPEDQINMPVFVGEMSHLIKRWETCKELEGRGFNPYKANIWR</sequence>
<feature type="compositionally biased region" description="Basic and acidic residues" evidence="1">
    <location>
        <begin position="537"/>
        <end position="546"/>
    </location>
</feature>
<dbReference type="InterPro" id="IPR032675">
    <property type="entry name" value="LRR_dom_sf"/>
</dbReference>
<dbReference type="EMBL" id="JASBNA010000001">
    <property type="protein sequence ID" value="KAK7696286.1"/>
    <property type="molecule type" value="Genomic_DNA"/>
</dbReference>
<feature type="region of interest" description="Disordered" evidence="1">
    <location>
        <begin position="525"/>
        <end position="546"/>
    </location>
</feature>
<comment type="caution">
    <text evidence="2">The sequence shown here is derived from an EMBL/GenBank/DDBJ whole genome shotgun (WGS) entry which is preliminary data.</text>
</comment>
<name>A0AAW0H0K0_9APHY</name>
<dbReference type="AlphaFoldDB" id="A0AAW0H0K0"/>
<feature type="compositionally biased region" description="Acidic residues" evidence="1">
    <location>
        <begin position="479"/>
        <end position="488"/>
    </location>
</feature>